<comment type="caution">
    <text evidence="1">The sequence shown here is derived from an EMBL/GenBank/DDBJ whole genome shotgun (WGS) entry which is preliminary data.</text>
</comment>
<dbReference type="AlphaFoldDB" id="A0A971S2F9"/>
<protein>
    <submittedName>
        <fullName evidence="1">Hydrogenase maturation nickel metallochaperone HypA</fullName>
    </submittedName>
</protein>
<dbReference type="EMBL" id="JAAYEE010000224">
    <property type="protein sequence ID" value="NLW36242.1"/>
    <property type="molecule type" value="Genomic_DNA"/>
</dbReference>
<sequence length="55" mass="6332">MPGTEYECKDCGRAFLVYEEKRVLICPSCDGENIVLKPKKTLPQWIMEKNNMKPG</sequence>
<organism evidence="1 2">
    <name type="scientific">Syntrophorhabdus aromaticivorans</name>
    <dbReference type="NCBI Taxonomy" id="328301"/>
    <lineage>
        <taxon>Bacteria</taxon>
        <taxon>Pseudomonadati</taxon>
        <taxon>Thermodesulfobacteriota</taxon>
        <taxon>Syntrophorhabdia</taxon>
        <taxon>Syntrophorhabdales</taxon>
        <taxon>Syntrophorhabdaceae</taxon>
        <taxon>Syntrophorhabdus</taxon>
    </lineage>
</organism>
<gene>
    <name evidence="1" type="ORF">GXY80_12315</name>
</gene>
<dbReference type="Proteomes" id="UP000777265">
    <property type="component" value="Unassembled WGS sequence"/>
</dbReference>
<reference evidence="1" key="1">
    <citation type="journal article" date="2020" name="Biotechnol. Biofuels">
        <title>New insights from the biogas microbiome by comprehensive genome-resolved metagenomics of nearly 1600 species originating from multiple anaerobic digesters.</title>
        <authorList>
            <person name="Campanaro S."/>
            <person name="Treu L."/>
            <person name="Rodriguez-R L.M."/>
            <person name="Kovalovszki A."/>
            <person name="Ziels R.M."/>
            <person name="Maus I."/>
            <person name="Zhu X."/>
            <person name="Kougias P.G."/>
            <person name="Basile A."/>
            <person name="Luo G."/>
            <person name="Schluter A."/>
            <person name="Konstantinidis K.T."/>
            <person name="Angelidaki I."/>
        </authorList>
    </citation>
    <scope>NUCLEOTIDE SEQUENCE</scope>
    <source>
        <strain evidence="1">AS06rmzACSIP_7</strain>
    </source>
</reference>
<evidence type="ECO:0000313" key="2">
    <source>
        <dbReference type="Proteomes" id="UP000777265"/>
    </source>
</evidence>
<proteinExistence type="predicted"/>
<reference evidence="1" key="2">
    <citation type="submission" date="2020-01" db="EMBL/GenBank/DDBJ databases">
        <authorList>
            <person name="Campanaro S."/>
        </authorList>
    </citation>
    <scope>NUCLEOTIDE SEQUENCE</scope>
    <source>
        <strain evidence="1">AS06rmzACSIP_7</strain>
    </source>
</reference>
<dbReference type="Gene3D" id="2.20.28.30">
    <property type="entry name" value="RNA polymerase ii, chain L"/>
    <property type="match status" value="1"/>
</dbReference>
<evidence type="ECO:0000313" key="1">
    <source>
        <dbReference type="EMBL" id="NLW36242.1"/>
    </source>
</evidence>
<accession>A0A971S2F9</accession>
<name>A0A971S2F9_9BACT</name>